<proteinExistence type="inferred from homology"/>
<dbReference type="InterPro" id="IPR000422">
    <property type="entry name" value="DHBP_synthase_RibB"/>
</dbReference>
<dbReference type="GeneID" id="30410913"/>
<evidence type="ECO:0000256" key="6">
    <source>
        <dbReference type="RuleBase" id="RU003843"/>
    </source>
</evidence>
<dbReference type="Gene3D" id="3.90.870.10">
    <property type="entry name" value="DHBP synthase"/>
    <property type="match status" value="1"/>
</dbReference>
<name>A0A1D3KZE5_9EURY</name>
<comment type="catalytic activity">
    <reaction evidence="6">
        <text>D-ribulose 5-phosphate = (2S)-2-hydroxy-3-oxobutyl phosphate + formate + H(+)</text>
        <dbReference type="Rhea" id="RHEA:18457"/>
        <dbReference type="ChEBI" id="CHEBI:15378"/>
        <dbReference type="ChEBI" id="CHEBI:15740"/>
        <dbReference type="ChEBI" id="CHEBI:58121"/>
        <dbReference type="ChEBI" id="CHEBI:58830"/>
        <dbReference type="EC" id="4.1.99.12"/>
    </reaction>
</comment>
<gene>
    <name evidence="7" type="primary">ribB</name>
    <name evidence="7" type="ORF">MCBB_0050</name>
</gene>
<evidence type="ECO:0000313" key="7">
    <source>
        <dbReference type="EMBL" id="SCG84639.1"/>
    </source>
</evidence>
<dbReference type="EMBL" id="LT607756">
    <property type="protein sequence ID" value="SCG84639.1"/>
    <property type="molecule type" value="Genomic_DNA"/>
</dbReference>
<dbReference type="GO" id="GO:0009231">
    <property type="term" value="P:riboflavin biosynthetic process"/>
    <property type="evidence" value="ECO:0007669"/>
    <property type="project" value="UniProtKB-UniPathway"/>
</dbReference>
<evidence type="ECO:0000256" key="1">
    <source>
        <dbReference type="ARBA" id="ARBA00022619"/>
    </source>
</evidence>
<evidence type="ECO:0000256" key="2">
    <source>
        <dbReference type="ARBA" id="ARBA00022723"/>
    </source>
</evidence>
<dbReference type="KEGG" id="mcub:MCBB_0050"/>
<comment type="subunit">
    <text evidence="6">Homodimer.</text>
</comment>
<accession>A0A1D3KZE5</accession>
<dbReference type="GO" id="GO:0046872">
    <property type="term" value="F:metal ion binding"/>
    <property type="evidence" value="ECO:0007669"/>
    <property type="project" value="UniProtKB-KW"/>
</dbReference>
<evidence type="ECO:0000256" key="5">
    <source>
        <dbReference type="ARBA" id="ARBA00023239"/>
    </source>
</evidence>
<dbReference type="OrthoDB" id="25735at2157"/>
<dbReference type="Pfam" id="PF00926">
    <property type="entry name" value="DHBP_synthase"/>
    <property type="match status" value="1"/>
</dbReference>
<keyword evidence="5 6" id="KW-0456">Lyase</keyword>
<comment type="similarity">
    <text evidence="6">Belongs to the DHBP synthase family.</text>
</comment>
<dbReference type="EC" id="4.1.99.12" evidence="6"/>
<comment type="cofactor">
    <cofactor evidence="6">
        <name>Mg(2+)</name>
        <dbReference type="ChEBI" id="CHEBI:18420"/>
    </cofactor>
    <cofactor evidence="6">
        <name>Mn(2+)</name>
        <dbReference type="ChEBI" id="CHEBI:29035"/>
    </cofactor>
    <text evidence="6">Binds 2 divalent metal cations per subunit. Magnesium or manganese.</text>
</comment>
<comment type="pathway">
    <text evidence="6">Cofactor biosynthesis; riboflavin biosynthesis; 2-hydroxy-3-oxobutyl phosphate from D-ribulose 5-phosphate: step 1/1.</text>
</comment>
<keyword evidence="3 6" id="KW-0460">Magnesium</keyword>
<keyword evidence="8" id="KW-1185">Reference proteome</keyword>
<reference evidence="7 8" key="1">
    <citation type="submission" date="2016-08" db="EMBL/GenBank/DDBJ databases">
        <authorList>
            <person name="Seilhamer J.J."/>
        </authorList>
    </citation>
    <scope>NUCLEOTIDE SEQUENCE [LARGE SCALE GENOMIC DNA]</scope>
    <source>
        <strain evidence="7">Buetzberg</strain>
    </source>
</reference>
<dbReference type="GO" id="GO:0005829">
    <property type="term" value="C:cytosol"/>
    <property type="evidence" value="ECO:0007669"/>
    <property type="project" value="TreeGrafter"/>
</dbReference>
<dbReference type="STRING" id="118062.MCBB_0050"/>
<dbReference type="UniPathway" id="UPA00275">
    <property type="reaction ID" value="UER00399"/>
</dbReference>
<comment type="function">
    <text evidence="6">Catalyzes the conversion of D-ribulose 5-phosphate to formate and 3,4-dihydroxy-2-butanone 4-phosphate.</text>
</comment>
<dbReference type="PANTHER" id="PTHR21327">
    <property type="entry name" value="GTP CYCLOHYDROLASE II-RELATED"/>
    <property type="match status" value="1"/>
</dbReference>
<dbReference type="AlphaFoldDB" id="A0A1D3KZE5"/>
<protein>
    <recommendedName>
        <fullName evidence="6">3,4-dihydroxy-2-butanone 4-phosphate synthase</fullName>
        <shortName evidence="6">DHBP synthase</shortName>
        <ecNumber evidence="6">4.1.99.12</ecNumber>
    </recommendedName>
</protein>
<dbReference type="Proteomes" id="UP000094707">
    <property type="component" value="Chromosome I"/>
</dbReference>
<keyword evidence="1 6" id="KW-0686">Riboflavin biosynthesis</keyword>
<keyword evidence="4 6" id="KW-0464">Manganese</keyword>
<dbReference type="RefSeq" id="WP_071905723.1">
    <property type="nucleotide sequence ID" value="NZ_LT607756.1"/>
</dbReference>
<evidence type="ECO:0000256" key="4">
    <source>
        <dbReference type="ARBA" id="ARBA00023211"/>
    </source>
</evidence>
<dbReference type="GO" id="GO:0008686">
    <property type="term" value="F:3,4-dihydroxy-2-butanone-4-phosphate synthase activity"/>
    <property type="evidence" value="ECO:0007669"/>
    <property type="project" value="UniProtKB-EC"/>
</dbReference>
<dbReference type="PANTHER" id="PTHR21327:SF46">
    <property type="entry name" value="3,4-DIHYDROXY-2-BUTANONE 4-PHOSPHATE SYNTHASE"/>
    <property type="match status" value="1"/>
</dbReference>
<dbReference type="NCBIfam" id="TIGR00506">
    <property type="entry name" value="ribB"/>
    <property type="match status" value="1"/>
</dbReference>
<dbReference type="PATRIC" id="fig|129848.4.peg.54"/>
<sequence>MINKALEALKNGEIVLIFDNDNRERETDMIVAAEFMTPEHMTQMRNDAGGLFCVPVSAENMEKLGVPFMTDIMEEASDKYPVLTELSPNDIPYDEKSAFSITINHRKTFTGITDNDRAMTIKELALLCKEGKQAEFGKYFRAPGHVTMLKAADKHVLERKGHTEMSIALTEMCGLTQVAVCCEMMDDETGGSLPTDKAKAYAEEHSLVFMSGDDVITAYKEFAAKNERKIN</sequence>
<organism evidence="7 8">
    <name type="scientific">Methanobacterium congolense</name>
    <dbReference type="NCBI Taxonomy" id="118062"/>
    <lineage>
        <taxon>Archaea</taxon>
        <taxon>Methanobacteriati</taxon>
        <taxon>Methanobacteriota</taxon>
        <taxon>Methanomada group</taxon>
        <taxon>Methanobacteria</taxon>
        <taxon>Methanobacteriales</taxon>
        <taxon>Methanobacteriaceae</taxon>
        <taxon>Methanobacterium</taxon>
    </lineage>
</organism>
<evidence type="ECO:0000313" key="8">
    <source>
        <dbReference type="Proteomes" id="UP000094707"/>
    </source>
</evidence>
<dbReference type="InterPro" id="IPR017945">
    <property type="entry name" value="DHBP_synth_RibB-like_a/b_dom"/>
</dbReference>
<dbReference type="SUPFAM" id="SSF55821">
    <property type="entry name" value="YrdC/RibB"/>
    <property type="match status" value="1"/>
</dbReference>
<evidence type="ECO:0000256" key="3">
    <source>
        <dbReference type="ARBA" id="ARBA00022842"/>
    </source>
</evidence>
<keyword evidence="2 6" id="KW-0479">Metal-binding</keyword>